<keyword evidence="2" id="KW-0805">Transcription regulation</keyword>
<feature type="domain" description="HTH lysR-type" evidence="5">
    <location>
        <begin position="11"/>
        <end position="68"/>
    </location>
</feature>
<sequence length="303" mass="33442">MQNSPDLNAPLQWDDVRHFLALAREGSLSGAARALKVEHSTVARRVDALEQALKLRLFDRLPRGWRLTPEGEALAQHAQRMEDEALAFGRAALGVATLSGTVRLSAPPVVASHFLVPRLGPLRQRWPDIRLEVVGEAREANLTRREADLALRLSRPSAPGLVARPLAEMGYGLFATPEWAARPATEWEFVGYDESLRQVPQQQWLDSLTAGRPTVLRSNDLGGLYQAARAGLGVTALPYFLGNRDDVLVRLPAYDCPTRRKLWLVLHPDLRRSPRVRAVADAIAELVMREAALLAGREGAAET</sequence>
<evidence type="ECO:0000256" key="4">
    <source>
        <dbReference type="ARBA" id="ARBA00023163"/>
    </source>
</evidence>
<dbReference type="GO" id="GO:0043565">
    <property type="term" value="F:sequence-specific DNA binding"/>
    <property type="evidence" value="ECO:0007669"/>
    <property type="project" value="TreeGrafter"/>
</dbReference>
<evidence type="ECO:0000313" key="7">
    <source>
        <dbReference type="Proteomes" id="UP000323671"/>
    </source>
</evidence>
<proteinExistence type="inferred from homology"/>
<reference evidence="6 7" key="1">
    <citation type="submission" date="2017-07" db="EMBL/GenBank/DDBJ databases">
        <title>Complete genome sequence of Oryzomicrobium terrae TPP412.</title>
        <authorList>
            <person name="Chiu L.-W."/>
            <person name="Lo K.-J."/>
            <person name="Tsai Y.-M."/>
            <person name="Lin S.-S."/>
            <person name="Kuo C.-H."/>
            <person name="Liu C.-T."/>
        </authorList>
    </citation>
    <scope>NUCLEOTIDE SEQUENCE [LARGE SCALE GENOMIC DNA]</scope>
    <source>
        <strain evidence="6 7">TPP412</strain>
    </source>
</reference>
<name>A0A5C1E697_9RHOO</name>
<evidence type="ECO:0000256" key="2">
    <source>
        <dbReference type="ARBA" id="ARBA00023015"/>
    </source>
</evidence>
<comment type="similarity">
    <text evidence="1">Belongs to the LysR transcriptional regulatory family.</text>
</comment>
<dbReference type="Proteomes" id="UP000323671">
    <property type="component" value="Chromosome"/>
</dbReference>
<dbReference type="SUPFAM" id="SSF46785">
    <property type="entry name" value="Winged helix' DNA-binding domain"/>
    <property type="match status" value="1"/>
</dbReference>
<evidence type="ECO:0000259" key="5">
    <source>
        <dbReference type="PROSITE" id="PS50931"/>
    </source>
</evidence>
<dbReference type="AlphaFoldDB" id="A0A5C1E697"/>
<dbReference type="InterPro" id="IPR000847">
    <property type="entry name" value="LysR_HTH_N"/>
</dbReference>
<dbReference type="InterPro" id="IPR005119">
    <property type="entry name" value="LysR_subst-bd"/>
</dbReference>
<organism evidence="6 7">
    <name type="scientific">Oryzomicrobium terrae</name>
    <dbReference type="NCBI Taxonomy" id="1735038"/>
    <lineage>
        <taxon>Bacteria</taxon>
        <taxon>Pseudomonadati</taxon>
        <taxon>Pseudomonadota</taxon>
        <taxon>Betaproteobacteria</taxon>
        <taxon>Rhodocyclales</taxon>
        <taxon>Rhodocyclaceae</taxon>
        <taxon>Oryzomicrobium</taxon>
    </lineage>
</organism>
<dbReference type="Pfam" id="PF03466">
    <property type="entry name" value="LysR_substrate"/>
    <property type="match status" value="1"/>
</dbReference>
<dbReference type="Gene3D" id="3.40.190.290">
    <property type="match status" value="1"/>
</dbReference>
<dbReference type="SUPFAM" id="SSF53850">
    <property type="entry name" value="Periplasmic binding protein-like II"/>
    <property type="match status" value="1"/>
</dbReference>
<dbReference type="InterPro" id="IPR036388">
    <property type="entry name" value="WH-like_DNA-bd_sf"/>
</dbReference>
<dbReference type="KEGG" id="otr:OTERR_07190"/>
<protein>
    <recommendedName>
        <fullName evidence="5">HTH lysR-type domain-containing protein</fullName>
    </recommendedName>
</protein>
<evidence type="ECO:0000256" key="1">
    <source>
        <dbReference type="ARBA" id="ARBA00009437"/>
    </source>
</evidence>
<dbReference type="GO" id="GO:0003700">
    <property type="term" value="F:DNA-binding transcription factor activity"/>
    <property type="evidence" value="ECO:0007669"/>
    <property type="project" value="InterPro"/>
</dbReference>
<dbReference type="EMBL" id="CP022579">
    <property type="protein sequence ID" value="QEL64195.1"/>
    <property type="molecule type" value="Genomic_DNA"/>
</dbReference>
<keyword evidence="3" id="KW-0238">DNA-binding</keyword>
<dbReference type="PROSITE" id="PS50931">
    <property type="entry name" value="HTH_LYSR"/>
    <property type="match status" value="1"/>
</dbReference>
<keyword evidence="4" id="KW-0804">Transcription</keyword>
<dbReference type="PANTHER" id="PTHR30537">
    <property type="entry name" value="HTH-TYPE TRANSCRIPTIONAL REGULATOR"/>
    <property type="match status" value="1"/>
</dbReference>
<evidence type="ECO:0000313" key="6">
    <source>
        <dbReference type="EMBL" id="QEL64195.1"/>
    </source>
</evidence>
<dbReference type="PANTHER" id="PTHR30537:SF3">
    <property type="entry name" value="TRANSCRIPTIONAL REGULATORY PROTEIN"/>
    <property type="match status" value="1"/>
</dbReference>
<accession>A0A5C1E697</accession>
<keyword evidence="7" id="KW-1185">Reference proteome</keyword>
<dbReference type="InterPro" id="IPR058163">
    <property type="entry name" value="LysR-type_TF_proteobact-type"/>
</dbReference>
<dbReference type="GO" id="GO:0006351">
    <property type="term" value="P:DNA-templated transcription"/>
    <property type="evidence" value="ECO:0007669"/>
    <property type="project" value="TreeGrafter"/>
</dbReference>
<dbReference type="RefSeq" id="WP_246154317.1">
    <property type="nucleotide sequence ID" value="NZ_CP022579.1"/>
</dbReference>
<dbReference type="Gene3D" id="1.10.10.10">
    <property type="entry name" value="Winged helix-like DNA-binding domain superfamily/Winged helix DNA-binding domain"/>
    <property type="match status" value="1"/>
</dbReference>
<dbReference type="Pfam" id="PF00126">
    <property type="entry name" value="HTH_1"/>
    <property type="match status" value="1"/>
</dbReference>
<evidence type="ECO:0000256" key="3">
    <source>
        <dbReference type="ARBA" id="ARBA00023125"/>
    </source>
</evidence>
<gene>
    <name evidence="6" type="ORF">OTERR_07190</name>
</gene>
<dbReference type="InterPro" id="IPR036390">
    <property type="entry name" value="WH_DNA-bd_sf"/>
</dbReference>